<accession>X0UPK2</accession>
<proteinExistence type="predicted"/>
<comment type="caution">
    <text evidence="1">The sequence shown here is derived from an EMBL/GenBank/DDBJ whole genome shotgun (WGS) entry which is preliminary data.</text>
</comment>
<protein>
    <recommendedName>
        <fullName evidence="2">IS630 family transposase</fullName>
    </recommendedName>
</protein>
<organism evidence="1">
    <name type="scientific">marine sediment metagenome</name>
    <dbReference type="NCBI Taxonomy" id="412755"/>
    <lineage>
        <taxon>unclassified sequences</taxon>
        <taxon>metagenomes</taxon>
        <taxon>ecological metagenomes</taxon>
    </lineage>
</organism>
<dbReference type="AlphaFoldDB" id="X0UPK2"/>
<feature type="non-terminal residue" evidence="1">
    <location>
        <position position="44"/>
    </location>
</feature>
<sequence>MPKKYVVELSPAEREMLKGLVLGRRVAARKRQHAQILLKGEFRP</sequence>
<reference evidence="1" key="1">
    <citation type="journal article" date="2014" name="Front. Microbiol.">
        <title>High frequency of phylogenetically diverse reductive dehalogenase-homologous genes in deep subseafloor sedimentary metagenomes.</title>
        <authorList>
            <person name="Kawai M."/>
            <person name="Futagami T."/>
            <person name="Toyoda A."/>
            <person name="Takaki Y."/>
            <person name="Nishi S."/>
            <person name="Hori S."/>
            <person name="Arai W."/>
            <person name="Tsubouchi T."/>
            <person name="Morono Y."/>
            <person name="Uchiyama I."/>
            <person name="Ito T."/>
            <person name="Fujiyama A."/>
            <person name="Inagaki F."/>
            <person name="Takami H."/>
        </authorList>
    </citation>
    <scope>NUCLEOTIDE SEQUENCE</scope>
    <source>
        <strain evidence="1">Expedition CK06-06</strain>
    </source>
</reference>
<evidence type="ECO:0000313" key="1">
    <source>
        <dbReference type="EMBL" id="GAG01202.1"/>
    </source>
</evidence>
<name>X0UPK2_9ZZZZ</name>
<dbReference type="EMBL" id="BARS01025161">
    <property type="protein sequence ID" value="GAG01202.1"/>
    <property type="molecule type" value="Genomic_DNA"/>
</dbReference>
<evidence type="ECO:0008006" key="2">
    <source>
        <dbReference type="Google" id="ProtNLM"/>
    </source>
</evidence>
<gene>
    <name evidence="1" type="ORF">S01H1_39809</name>
</gene>